<proteinExistence type="predicted"/>
<evidence type="ECO:0000313" key="2">
    <source>
        <dbReference type="EMBL" id="ESQ39621.1"/>
    </source>
</evidence>
<dbReference type="EMBL" id="KI517465">
    <property type="protein sequence ID" value="ESQ39621.1"/>
    <property type="molecule type" value="Genomic_DNA"/>
</dbReference>
<protein>
    <recommendedName>
        <fullName evidence="1">Reverse transcriptase/retrotransposon-derived protein RNase H-like domain-containing protein</fullName>
    </recommendedName>
</protein>
<evidence type="ECO:0000259" key="1">
    <source>
        <dbReference type="Pfam" id="PF17919"/>
    </source>
</evidence>
<feature type="non-terminal residue" evidence="2">
    <location>
        <position position="278"/>
    </location>
</feature>
<keyword evidence="3" id="KW-1185">Reference proteome</keyword>
<name>V4N323_EUTSA</name>
<dbReference type="Pfam" id="PF17919">
    <property type="entry name" value="RT_RNaseH_2"/>
    <property type="match status" value="1"/>
</dbReference>
<dbReference type="InterPro" id="IPR041577">
    <property type="entry name" value="RT_RNaseH_2"/>
</dbReference>
<accession>V4N323</accession>
<reference evidence="2 3" key="1">
    <citation type="journal article" date="2013" name="Front. Plant Sci.">
        <title>The Reference Genome of the Halophytic Plant Eutrema salsugineum.</title>
        <authorList>
            <person name="Yang R."/>
            <person name="Jarvis D.E."/>
            <person name="Chen H."/>
            <person name="Beilstein M.A."/>
            <person name="Grimwood J."/>
            <person name="Jenkins J."/>
            <person name="Shu S."/>
            <person name="Prochnik S."/>
            <person name="Xin M."/>
            <person name="Ma C."/>
            <person name="Schmutz J."/>
            <person name="Wing R.A."/>
            <person name="Mitchell-Olds T."/>
            <person name="Schumaker K.S."/>
            <person name="Wang X."/>
        </authorList>
    </citation>
    <scope>NUCLEOTIDE SEQUENCE [LARGE SCALE GENOMIC DNA]</scope>
</reference>
<dbReference type="Gramene" id="ESQ39621">
    <property type="protein sequence ID" value="ESQ39621"/>
    <property type="gene ID" value="EUTSA_v10001178mg"/>
</dbReference>
<dbReference type="Proteomes" id="UP000030689">
    <property type="component" value="Unassembled WGS sequence"/>
</dbReference>
<dbReference type="OMA" id="WGAILFE"/>
<gene>
    <name evidence="2" type="ORF">EUTSA_v10001178mg</name>
</gene>
<dbReference type="AlphaFoldDB" id="V4N323"/>
<feature type="domain" description="Reverse transcriptase/retrotransposon-derived protein RNase H-like" evidence="1">
    <location>
        <begin position="23"/>
        <end position="77"/>
    </location>
</feature>
<sequence length="278" mass="32766">MTRPLQKMLTKNPPTWATKQTEATDASDKYWGAILFEEINGKRQICGYKSGRFKDSEMHYHSTFKEILAMLQCKQKMVPHQQLLRWSEWFSKYDFESFYLKGAKNTLADMLSRNPPKEVHMMANASASSSSENQYYDFDANMPLEAHQLVDKRILHEHLQHRIFKYQSIILSKYGINCHFIAPMGIHPDHPFAHLYRIENTAIPEEVLCFLWYLCSVYTIGITFDIQWLYQYVNAVQNRRDCFSTFLAWFAPLIIWSRKLRKSAKATSLPFKKLKRQG</sequence>
<dbReference type="SUPFAM" id="SSF56672">
    <property type="entry name" value="DNA/RNA polymerases"/>
    <property type="match status" value="1"/>
</dbReference>
<dbReference type="KEGG" id="eus:EUTSA_v10001178mg"/>
<organism evidence="2 3">
    <name type="scientific">Eutrema salsugineum</name>
    <name type="common">Saltwater cress</name>
    <name type="synonym">Sisymbrium salsugineum</name>
    <dbReference type="NCBI Taxonomy" id="72664"/>
    <lineage>
        <taxon>Eukaryota</taxon>
        <taxon>Viridiplantae</taxon>
        <taxon>Streptophyta</taxon>
        <taxon>Embryophyta</taxon>
        <taxon>Tracheophyta</taxon>
        <taxon>Spermatophyta</taxon>
        <taxon>Magnoliopsida</taxon>
        <taxon>eudicotyledons</taxon>
        <taxon>Gunneridae</taxon>
        <taxon>Pentapetalae</taxon>
        <taxon>rosids</taxon>
        <taxon>malvids</taxon>
        <taxon>Brassicales</taxon>
        <taxon>Brassicaceae</taxon>
        <taxon>Eutremeae</taxon>
        <taxon>Eutrema</taxon>
    </lineage>
</organism>
<evidence type="ECO:0000313" key="3">
    <source>
        <dbReference type="Proteomes" id="UP000030689"/>
    </source>
</evidence>
<dbReference type="InterPro" id="IPR043502">
    <property type="entry name" value="DNA/RNA_pol_sf"/>
</dbReference>